<evidence type="ECO:0000313" key="3">
    <source>
        <dbReference type="Proteomes" id="UP000075806"/>
    </source>
</evidence>
<organism evidence="2 3">
    <name type="scientific">Alkalihalobacillus trypoxylicola</name>
    <dbReference type="NCBI Taxonomy" id="519424"/>
    <lineage>
        <taxon>Bacteria</taxon>
        <taxon>Bacillati</taxon>
        <taxon>Bacillota</taxon>
        <taxon>Bacilli</taxon>
        <taxon>Bacillales</taxon>
        <taxon>Bacillaceae</taxon>
        <taxon>Alkalihalobacillus</taxon>
    </lineage>
</organism>
<evidence type="ECO:0000256" key="1">
    <source>
        <dbReference type="SAM" id="Phobius"/>
    </source>
</evidence>
<keyword evidence="1" id="KW-0472">Membrane</keyword>
<comment type="caution">
    <text evidence="2">The sequence shown here is derived from an EMBL/GenBank/DDBJ whole genome shotgun (WGS) entry which is preliminary data.</text>
</comment>
<proteinExistence type="predicted"/>
<dbReference type="RefSeq" id="WP_061948151.1">
    <property type="nucleotide sequence ID" value="NZ_LTAO01000012.1"/>
</dbReference>
<evidence type="ECO:0000313" key="2">
    <source>
        <dbReference type="EMBL" id="KYG31768.1"/>
    </source>
</evidence>
<feature type="transmembrane region" description="Helical" evidence="1">
    <location>
        <begin position="141"/>
        <end position="159"/>
    </location>
</feature>
<dbReference type="AlphaFoldDB" id="A0A161Q645"/>
<accession>A0A161Q645</accession>
<dbReference type="OrthoDB" id="2082318at2"/>
<keyword evidence="3" id="KW-1185">Reference proteome</keyword>
<keyword evidence="1" id="KW-1133">Transmembrane helix</keyword>
<dbReference type="EMBL" id="LTAO01000012">
    <property type="protein sequence ID" value="KYG31768.1"/>
    <property type="molecule type" value="Genomic_DNA"/>
</dbReference>
<feature type="transmembrane region" description="Helical" evidence="1">
    <location>
        <begin position="165"/>
        <end position="187"/>
    </location>
</feature>
<reference evidence="2" key="1">
    <citation type="submission" date="2016-02" db="EMBL/GenBank/DDBJ databases">
        <title>Genome sequence of Bacillus trypoxylicola KCTC 13244(T).</title>
        <authorList>
            <person name="Jeong H."/>
            <person name="Park S.-H."/>
            <person name="Choi S.-K."/>
        </authorList>
    </citation>
    <scope>NUCLEOTIDE SEQUENCE [LARGE SCALE GENOMIC DNA]</scope>
    <source>
        <strain evidence="2">KCTC 13244</strain>
    </source>
</reference>
<feature type="transmembrane region" description="Helical" evidence="1">
    <location>
        <begin position="98"/>
        <end position="120"/>
    </location>
</feature>
<dbReference type="Proteomes" id="UP000075806">
    <property type="component" value="Unassembled WGS sequence"/>
</dbReference>
<feature type="transmembrane region" description="Helical" evidence="1">
    <location>
        <begin position="6"/>
        <end position="29"/>
    </location>
</feature>
<keyword evidence="1" id="KW-0812">Transmembrane</keyword>
<feature type="transmembrane region" description="Helical" evidence="1">
    <location>
        <begin position="67"/>
        <end position="92"/>
    </location>
</feature>
<gene>
    <name evidence="2" type="ORF">AZF04_03010</name>
</gene>
<sequence>MMLLYLIIGYIALYSVIWLHEVGHGVMYAKYKCKDNPFKVHVPFYLFFSTPRPVNEDKAKSLNHKQLYIVGIGGIVVNLIFGIPISIILLLTDLQNTLFIFFLYSFSLFHLVEAATYMVISNIFLSSDMRLVEQYNSKLRIPIFIIGLFIVALIIYMLIHCPASWRLGFILSIVIMTLCMGLGRMIFTKIHTAK</sequence>
<protein>
    <recommendedName>
        <fullName evidence="4">Peptidase M50 domain-containing protein</fullName>
    </recommendedName>
</protein>
<name>A0A161Q645_9BACI</name>
<evidence type="ECO:0008006" key="4">
    <source>
        <dbReference type="Google" id="ProtNLM"/>
    </source>
</evidence>